<protein>
    <submittedName>
        <fullName evidence="2">Uncharacterized protein</fullName>
    </submittedName>
</protein>
<keyword evidence="3" id="KW-1185">Reference proteome</keyword>
<feature type="compositionally biased region" description="Polar residues" evidence="1">
    <location>
        <begin position="127"/>
        <end position="144"/>
    </location>
</feature>
<dbReference type="Proteomes" id="UP000008063">
    <property type="component" value="Unassembled WGS sequence"/>
</dbReference>
<dbReference type="HOGENOM" id="CLU_1556195_0_0_1"/>
<name>F8QA68_SERL3</name>
<feature type="region of interest" description="Disordered" evidence="1">
    <location>
        <begin position="109"/>
        <end position="149"/>
    </location>
</feature>
<evidence type="ECO:0000313" key="2">
    <source>
        <dbReference type="EMBL" id="EGN94658.1"/>
    </source>
</evidence>
<organism evidence="3">
    <name type="scientific">Serpula lacrymans var. lacrymans (strain S7.3)</name>
    <name type="common">Dry rot fungus</name>
    <dbReference type="NCBI Taxonomy" id="936435"/>
    <lineage>
        <taxon>Eukaryota</taxon>
        <taxon>Fungi</taxon>
        <taxon>Dikarya</taxon>
        <taxon>Basidiomycota</taxon>
        <taxon>Agaricomycotina</taxon>
        <taxon>Agaricomycetes</taxon>
        <taxon>Agaricomycetidae</taxon>
        <taxon>Boletales</taxon>
        <taxon>Coniophorineae</taxon>
        <taxon>Serpulaceae</taxon>
        <taxon>Serpula</taxon>
    </lineage>
</organism>
<evidence type="ECO:0000313" key="3">
    <source>
        <dbReference type="Proteomes" id="UP000008063"/>
    </source>
</evidence>
<feature type="region of interest" description="Disordered" evidence="1">
    <location>
        <begin position="1"/>
        <end position="22"/>
    </location>
</feature>
<feature type="compositionally biased region" description="Polar residues" evidence="1">
    <location>
        <begin position="1"/>
        <end position="12"/>
    </location>
</feature>
<gene>
    <name evidence="2" type="ORF">SERLA73DRAFT_162796</name>
</gene>
<proteinExistence type="predicted"/>
<reference evidence="3" key="1">
    <citation type="journal article" date="2011" name="Science">
        <title>The plant cell wall-decomposing machinery underlies the functional diversity of forest fungi.</title>
        <authorList>
            <person name="Eastwood D.C."/>
            <person name="Floudas D."/>
            <person name="Binder M."/>
            <person name="Majcherczyk A."/>
            <person name="Schneider P."/>
            <person name="Aerts A."/>
            <person name="Asiegbu F.O."/>
            <person name="Baker S.E."/>
            <person name="Barry K."/>
            <person name="Bendiksby M."/>
            <person name="Blumentritt M."/>
            <person name="Coutinho P.M."/>
            <person name="Cullen D."/>
            <person name="de Vries R.P."/>
            <person name="Gathman A."/>
            <person name="Goodell B."/>
            <person name="Henrissat B."/>
            <person name="Ihrmark K."/>
            <person name="Kauserud H."/>
            <person name="Kohler A."/>
            <person name="LaButti K."/>
            <person name="Lapidus A."/>
            <person name="Lavin J.L."/>
            <person name="Lee Y.-H."/>
            <person name="Lindquist E."/>
            <person name="Lilly W."/>
            <person name="Lucas S."/>
            <person name="Morin E."/>
            <person name="Murat C."/>
            <person name="Oguiza J.A."/>
            <person name="Park J."/>
            <person name="Pisabarro A.G."/>
            <person name="Riley R."/>
            <person name="Rosling A."/>
            <person name="Salamov A."/>
            <person name="Schmidt O."/>
            <person name="Schmutz J."/>
            <person name="Skrede I."/>
            <person name="Stenlid J."/>
            <person name="Wiebenga A."/>
            <person name="Xie X."/>
            <person name="Kuees U."/>
            <person name="Hibbett D.S."/>
            <person name="Hoffmeister D."/>
            <person name="Hoegberg N."/>
            <person name="Martin F."/>
            <person name="Grigoriev I.V."/>
            <person name="Watkinson S.C."/>
        </authorList>
    </citation>
    <scope>NUCLEOTIDE SEQUENCE [LARGE SCALE GENOMIC DNA]</scope>
    <source>
        <strain evidence="3">strain S7.3</strain>
    </source>
</reference>
<dbReference type="AlphaFoldDB" id="F8QA68"/>
<sequence length="172" mass="18901">MNAGSFNNSNYRQPPKIPCPSTSASTGTVTSFSLASLMFRPLLSSNGGGHWRMLTLTQALHRFHFVYLKTVLKDAQFFLHWGLGERGSECDIVFVGGIVVWTRDAMCGGSRTKDGGGQQRSRSQGQAHYSQMMTSDKINPTTPYTLHPINERVKKGGYGAALRTRKDKGKSA</sequence>
<dbReference type="EMBL" id="GL945487">
    <property type="protein sequence ID" value="EGN94658.1"/>
    <property type="molecule type" value="Genomic_DNA"/>
</dbReference>
<dbReference type="InParanoid" id="F8QA68"/>
<evidence type="ECO:0000256" key="1">
    <source>
        <dbReference type="SAM" id="MobiDB-lite"/>
    </source>
</evidence>
<accession>F8QA68</accession>